<evidence type="ECO:0000256" key="1">
    <source>
        <dbReference type="SAM" id="Phobius"/>
    </source>
</evidence>
<keyword evidence="1" id="KW-0472">Membrane</keyword>
<keyword evidence="1" id="KW-1133">Transmembrane helix</keyword>
<dbReference type="EMBL" id="BAAAOQ010000016">
    <property type="protein sequence ID" value="GAA2199814.1"/>
    <property type="molecule type" value="Genomic_DNA"/>
</dbReference>
<reference evidence="3" key="1">
    <citation type="journal article" date="2019" name="Int. J. Syst. Evol. Microbiol.">
        <title>The Global Catalogue of Microorganisms (GCM) 10K type strain sequencing project: providing services to taxonomists for standard genome sequencing and annotation.</title>
        <authorList>
            <consortium name="The Broad Institute Genomics Platform"/>
            <consortium name="The Broad Institute Genome Sequencing Center for Infectious Disease"/>
            <person name="Wu L."/>
            <person name="Ma J."/>
        </authorList>
    </citation>
    <scope>NUCLEOTIDE SEQUENCE [LARGE SCALE GENOMIC DNA]</scope>
    <source>
        <strain evidence="3">JCM 14924</strain>
    </source>
</reference>
<name>A0ABP5NJV6_9ACTN</name>
<protein>
    <submittedName>
        <fullName evidence="2">Uncharacterized protein</fullName>
    </submittedName>
</protein>
<feature type="transmembrane region" description="Helical" evidence="1">
    <location>
        <begin position="15"/>
        <end position="41"/>
    </location>
</feature>
<dbReference type="Proteomes" id="UP001501391">
    <property type="component" value="Unassembled WGS sequence"/>
</dbReference>
<keyword evidence="3" id="KW-1185">Reference proteome</keyword>
<gene>
    <name evidence="2" type="ORF">GCM10009787_48280</name>
</gene>
<evidence type="ECO:0000313" key="2">
    <source>
        <dbReference type="EMBL" id="GAA2199814.1"/>
    </source>
</evidence>
<accession>A0ABP5NJV6</accession>
<sequence>MVSLHDIEQRIIGAAWAYGLLLAAVVTILTAVLVCSGISALGRRWRARCRRLDLAQFEQHEELDAHLDMRATADVDLAPVFGLGAPRPRTDLLEEQ</sequence>
<organism evidence="2 3">
    <name type="scientific">Streptomyces bangladeshensis</name>
    <dbReference type="NCBI Taxonomy" id="295352"/>
    <lineage>
        <taxon>Bacteria</taxon>
        <taxon>Bacillati</taxon>
        <taxon>Actinomycetota</taxon>
        <taxon>Actinomycetes</taxon>
        <taxon>Kitasatosporales</taxon>
        <taxon>Streptomycetaceae</taxon>
        <taxon>Streptomyces</taxon>
    </lineage>
</organism>
<evidence type="ECO:0000313" key="3">
    <source>
        <dbReference type="Proteomes" id="UP001501391"/>
    </source>
</evidence>
<comment type="caution">
    <text evidence="2">The sequence shown here is derived from an EMBL/GenBank/DDBJ whole genome shotgun (WGS) entry which is preliminary data.</text>
</comment>
<keyword evidence="1" id="KW-0812">Transmembrane</keyword>
<proteinExistence type="predicted"/>